<comment type="cofactor">
    <cofactor evidence="1">
        <name>Zn(2+)</name>
        <dbReference type="ChEBI" id="CHEBI:29105"/>
    </cofactor>
</comment>
<evidence type="ECO:0000256" key="4">
    <source>
        <dbReference type="ARBA" id="ARBA00022801"/>
    </source>
</evidence>
<evidence type="ECO:0000313" key="8">
    <source>
        <dbReference type="Proteomes" id="UP001610334"/>
    </source>
</evidence>
<feature type="domain" description="Metallo-beta-lactamase" evidence="6">
    <location>
        <begin position="27"/>
        <end position="231"/>
    </location>
</feature>
<organism evidence="7 8">
    <name type="scientific">Aspergillus granulosus</name>
    <dbReference type="NCBI Taxonomy" id="176169"/>
    <lineage>
        <taxon>Eukaryota</taxon>
        <taxon>Fungi</taxon>
        <taxon>Dikarya</taxon>
        <taxon>Ascomycota</taxon>
        <taxon>Pezizomycotina</taxon>
        <taxon>Eurotiomycetes</taxon>
        <taxon>Eurotiomycetidae</taxon>
        <taxon>Eurotiales</taxon>
        <taxon>Aspergillaceae</taxon>
        <taxon>Aspergillus</taxon>
        <taxon>Aspergillus subgen. Nidulantes</taxon>
    </lineage>
</organism>
<evidence type="ECO:0000256" key="2">
    <source>
        <dbReference type="ARBA" id="ARBA00007749"/>
    </source>
</evidence>
<sequence length="247" mass="28262">MHLQCAEVAIELIAQQAAQTNKRRDLMLIAGLIEHPEMGLILFETQWGPVATDFFPRTRYEEIHHLPVAIERAGYNIKDVKAVIMGYLHLDHAGGLENFKHTAVPIYVHEEEFKYACWAAATGADGAVYLADYLSLDSLNWQTFSESQLNLCTGIILYHCPGHTPGLCIIQVNLKEDGTFICTTDQFHVRENYELNQAQGWLLRDHKAWHESGRFIKRLQKLFSAKLIFGHDYETAEGFIQQKKVYQ</sequence>
<keyword evidence="8" id="KW-1185">Reference proteome</keyword>
<dbReference type="Pfam" id="PF00753">
    <property type="entry name" value="Lactamase_B"/>
    <property type="match status" value="1"/>
</dbReference>
<protein>
    <submittedName>
        <fullName evidence="7">Beta-lactamase-like protein</fullName>
    </submittedName>
</protein>
<dbReference type="SUPFAM" id="SSF56281">
    <property type="entry name" value="Metallo-hydrolase/oxidoreductase"/>
    <property type="match status" value="1"/>
</dbReference>
<name>A0ABR4HMI5_9EURO</name>
<keyword evidence="3" id="KW-0479">Metal-binding</keyword>
<dbReference type="Gene3D" id="3.60.15.10">
    <property type="entry name" value="Ribonuclease Z/Hydroxyacylglutathione hydrolase-like"/>
    <property type="match status" value="1"/>
</dbReference>
<evidence type="ECO:0000256" key="3">
    <source>
        <dbReference type="ARBA" id="ARBA00022723"/>
    </source>
</evidence>
<dbReference type="Proteomes" id="UP001610334">
    <property type="component" value="Unassembled WGS sequence"/>
</dbReference>
<dbReference type="EMBL" id="JBFXLT010000021">
    <property type="protein sequence ID" value="KAL2816698.1"/>
    <property type="molecule type" value="Genomic_DNA"/>
</dbReference>
<keyword evidence="5" id="KW-0862">Zinc</keyword>
<evidence type="ECO:0000259" key="6">
    <source>
        <dbReference type="SMART" id="SM00849"/>
    </source>
</evidence>
<keyword evidence="4" id="KW-0378">Hydrolase</keyword>
<comment type="caution">
    <text evidence="7">The sequence shown here is derived from an EMBL/GenBank/DDBJ whole genome shotgun (WGS) entry which is preliminary data.</text>
</comment>
<dbReference type="PANTHER" id="PTHR42978:SF2">
    <property type="entry name" value="102 KBASES UNSTABLE REGION: FROM 1 TO 119443"/>
    <property type="match status" value="1"/>
</dbReference>
<evidence type="ECO:0000313" key="7">
    <source>
        <dbReference type="EMBL" id="KAL2816698.1"/>
    </source>
</evidence>
<reference evidence="7 8" key="1">
    <citation type="submission" date="2024-07" db="EMBL/GenBank/DDBJ databases">
        <title>Section-level genome sequencing and comparative genomics of Aspergillus sections Usti and Cavernicolus.</title>
        <authorList>
            <consortium name="Lawrence Berkeley National Laboratory"/>
            <person name="Nybo J.L."/>
            <person name="Vesth T.C."/>
            <person name="Theobald S."/>
            <person name="Frisvad J.C."/>
            <person name="Larsen T.O."/>
            <person name="Kjaerboelling I."/>
            <person name="Rothschild-Mancinelli K."/>
            <person name="Lyhne E.K."/>
            <person name="Kogle M.E."/>
            <person name="Barry K."/>
            <person name="Clum A."/>
            <person name="Na H."/>
            <person name="Ledsgaard L."/>
            <person name="Lin J."/>
            <person name="Lipzen A."/>
            <person name="Kuo A."/>
            <person name="Riley R."/>
            <person name="Mondo S."/>
            <person name="Labutti K."/>
            <person name="Haridas S."/>
            <person name="Pangalinan J."/>
            <person name="Salamov A.A."/>
            <person name="Simmons B.A."/>
            <person name="Magnuson J.K."/>
            <person name="Chen J."/>
            <person name="Drula E."/>
            <person name="Henrissat B."/>
            <person name="Wiebenga A."/>
            <person name="Lubbers R.J."/>
            <person name="Gomes A.C."/>
            <person name="Makela M.R."/>
            <person name="Stajich J."/>
            <person name="Grigoriev I.V."/>
            <person name="Mortensen U.H."/>
            <person name="De Vries R.P."/>
            <person name="Baker S.E."/>
            <person name="Andersen M.R."/>
        </authorList>
    </citation>
    <scope>NUCLEOTIDE SEQUENCE [LARGE SCALE GENOMIC DNA]</scope>
    <source>
        <strain evidence="7 8">CBS 588.65</strain>
    </source>
</reference>
<evidence type="ECO:0000256" key="5">
    <source>
        <dbReference type="ARBA" id="ARBA00022833"/>
    </source>
</evidence>
<dbReference type="CDD" id="cd07729">
    <property type="entry name" value="AHL_lactonase_MBL-fold"/>
    <property type="match status" value="1"/>
</dbReference>
<evidence type="ECO:0000256" key="1">
    <source>
        <dbReference type="ARBA" id="ARBA00001947"/>
    </source>
</evidence>
<gene>
    <name evidence="7" type="ORF">BJX63DRAFT_419892</name>
</gene>
<dbReference type="InterPro" id="IPR051013">
    <property type="entry name" value="MBL_superfamily_lactonases"/>
</dbReference>
<proteinExistence type="inferred from homology"/>
<accession>A0ABR4HMI5</accession>
<comment type="similarity">
    <text evidence="2">Belongs to the metallo-beta-lactamase superfamily.</text>
</comment>
<dbReference type="PANTHER" id="PTHR42978">
    <property type="entry name" value="QUORUM-QUENCHING LACTONASE YTNP-RELATED-RELATED"/>
    <property type="match status" value="1"/>
</dbReference>
<dbReference type="InterPro" id="IPR036866">
    <property type="entry name" value="RibonucZ/Hydroxyglut_hydro"/>
</dbReference>
<dbReference type="InterPro" id="IPR001279">
    <property type="entry name" value="Metallo-B-lactamas"/>
</dbReference>
<dbReference type="SMART" id="SM00849">
    <property type="entry name" value="Lactamase_B"/>
    <property type="match status" value="1"/>
</dbReference>